<comment type="caution">
    <text evidence="8">The sequence shown here is derived from an EMBL/GenBank/DDBJ whole genome shotgun (WGS) entry which is preliminary data.</text>
</comment>
<dbReference type="GO" id="GO:0005615">
    <property type="term" value="C:extracellular space"/>
    <property type="evidence" value="ECO:0007669"/>
    <property type="project" value="TreeGrafter"/>
</dbReference>
<name>A0A6L2PXR0_COPFO</name>
<dbReference type="Proteomes" id="UP000502823">
    <property type="component" value="Unassembled WGS sequence"/>
</dbReference>
<dbReference type="FunFam" id="2.10.90.10:FF:000058">
    <property type="entry name" value="Maverick"/>
    <property type="match status" value="1"/>
</dbReference>
<dbReference type="InterPro" id="IPR029034">
    <property type="entry name" value="Cystine-knot_cytokine"/>
</dbReference>
<dbReference type="InterPro" id="IPR001111">
    <property type="entry name" value="TGF-b_propeptide"/>
</dbReference>
<evidence type="ECO:0000256" key="2">
    <source>
        <dbReference type="ARBA" id="ARBA00006656"/>
    </source>
</evidence>
<keyword evidence="9" id="KW-1185">Reference proteome</keyword>
<dbReference type="GO" id="GO:0005125">
    <property type="term" value="F:cytokine activity"/>
    <property type="evidence" value="ECO:0007669"/>
    <property type="project" value="TreeGrafter"/>
</dbReference>
<dbReference type="PANTHER" id="PTHR11848:SF119">
    <property type="entry name" value="TGF-BETA FAMILY PROFILE DOMAIN-CONTAINING PROTEIN"/>
    <property type="match status" value="1"/>
</dbReference>
<sequence length="422" mass="47991">NNHGVAALSIPIPVVAAPEPATYDADQDEEYRVNSVEEGNSKLGEQEMTILKQRILEGLGLTRVPDVSKMNVSQEEYARMYGVYLRSVEENRRRRHREQQREMEQESLGGVTAQRFYSFSHTGYLKGRTRREAGSRQRQSAITWLYFPLDIPEAGQSQQARINYATLRLFVSGLHPEEAARGDNTVEVRVYQALQPDQRTHISDHEKSRAPKEGRRLVDQRRIHLATSASKWTEFDVTKAAESWVNGGDSNLGLELECRECVWRGVTLVTQDTEGSNSSVSPVLNVLADIHVKGNPRQKRSSDPLNNAHRSRRTECRKDQLCCRHKMEVVFGDLEGFGFILQPKSFDAGYCKGRCPARYNPAHRHALLQSLIRKQNRDRAPRPCCAPNKLADMEILHADDEDPTKLKVTKWQNLRVLECACS</sequence>
<gene>
    <name evidence="8" type="ORF">Cfor_12002</name>
</gene>
<evidence type="ECO:0000259" key="7">
    <source>
        <dbReference type="PROSITE" id="PS51362"/>
    </source>
</evidence>
<dbReference type="FunCoup" id="A0A6L2PXR0">
    <property type="interactions" value="1"/>
</dbReference>
<dbReference type="GO" id="GO:0008083">
    <property type="term" value="F:growth factor activity"/>
    <property type="evidence" value="ECO:0007669"/>
    <property type="project" value="UniProtKB-KW"/>
</dbReference>
<dbReference type="PANTHER" id="PTHR11848">
    <property type="entry name" value="TGF-BETA FAMILY"/>
    <property type="match status" value="1"/>
</dbReference>
<dbReference type="Gene3D" id="2.60.120.970">
    <property type="match status" value="1"/>
</dbReference>
<evidence type="ECO:0000256" key="3">
    <source>
        <dbReference type="ARBA" id="ARBA00022525"/>
    </source>
</evidence>
<evidence type="ECO:0000256" key="6">
    <source>
        <dbReference type="RuleBase" id="RU000354"/>
    </source>
</evidence>
<dbReference type="OrthoDB" id="5949851at2759"/>
<dbReference type="EMBL" id="BLKM01006491">
    <property type="protein sequence ID" value="GFG37421.1"/>
    <property type="molecule type" value="Genomic_DNA"/>
</dbReference>
<dbReference type="Pfam" id="PF00019">
    <property type="entry name" value="TGF_beta"/>
    <property type="match status" value="1"/>
</dbReference>
<dbReference type="PROSITE" id="PS00250">
    <property type="entry name" value="TGF_BETA_1"/>
    <property type="match status" value="1"/>
</dbReference>
<dbReference type="InterPro" id="IPR001839">
    <property type="entry name" value="TGF-b_C"/>
</dbReference>
<dbReference type="AlphaFoldDB" id="A0A6L2PXR0"/>
<dbReference type="Pfam" id="PF00688">
    <property type="entry name" value="TGFb_propeptide"/>
    <property type="match status" value="1"/>
</dbReference>
<keyword evidence="4 6" id="KW-0339">Growth factor</keyword>
<dbReference type="PROSITE" id="PS51362">
    <property type="entry name" value="TGF_BETA_2"/>
    <property type="match status" value="1"/>
</dbReference>
<comment type="similarity">
    <text evidence="2 6">Belongs to the TGF-beta family.</text>
</comment>
<reference evidence="9" key="1">
    <citation type="submission" date="2020-01" db="EMBL/GenBank/DDBJ databases">
        <title>Draft genome sequence of the Termite Coptotermes fromosanus.</title>
        <authorList>
            <person name="Itakura S."/>
            <person name="Yosikawa Y."/>
            <person name="Umezawa K."/>
        </authorList>
    </citation>
    <scope>NUCLEOTIDE SEQUENCE [LARGE SCALE GENOMIC DNA]</scope>
</reference>
<dbReference type="SUPFAM" id="SSF57501">
    <property type="entry name" value="Cystine-knot cytokines"/>
    <property type="match status" value="1"/>
</dbReference>
<feature type="non-terminal residue" evidence="8">
    <location>
        <position position="1"/>
    </location>
</feature>
<evidence type="ECO:0000256" key="4">
    <source>
        <dbReference type="ARBA" id="ARBA00023030"/>
    </source>
</evidence>
<evidence type="ECO:0000256" key="1">
    <source>
        <dbReference type="ARBA" id="ARBA00004613"/>
    </source>
</evidence>
<dbReference type="CDD" id="cd13755">
    <property type="entry name" value="TGF_beta_maverick"/>
    <property type="match status" value="1"/>
</dbReference>
<evidence type="ECO:0000256" key="5">
    <source>
        <dbReference type="ARBA" id="ARBA00023157"/>
    </source>
</evidence>
<organism evidence="8 9">
    <name type="scientific">Coptotermes formosanus</name>
    <name type="common">Formosan subterranean termite</name>
    <dbReference type="NCBI Taxonomy" id="36987"/>
    <lineage>
        <taxon>Eukaryota</taxon>
        <taxon>Metazoa</taxon>
        <taxon>Ecdysozoa</taxon>
        <taxon>Arthropoda</taxon>
        <taxon>Hexapoda</taxon>
        <taxon>Insecta</taxon>
        <taxon>Pterygota</taxon>
        <taxon>Neoptera</taxon>
        <taxon>Polyneoptera</taxon>
        <taxon>Dictyoptera</taxon>
        <taxon>Blattodea</taxon>
        <taxon>Blattoidea</taxon>
        <taxon>Termitoidae</taxon>
        <taxon>Rhinotermitidae</taxon>
        <taxon>Coptotermes</taxon>
    </lineage>
</organism>
<evidence type="ECO:0000313" key="9">
    <source>
        <dbReference type="Proteomes" id="UP000502823"/>
    </source>
</evidence>
<dbReference type="InterPro" id="IPR017948">
    <property type="entry name" value="TGFb_CS"/>
</dbReference>
<accession>A0A6L2PXR0</accession>
<comment type="subcellular location">
    <subcellularLocation>
        <location evidence="1">Secreted</location>
    </subcellularLocation>
</comment>
<protein>
    <recommendedName>
        <fullName evidence="7">TGF-beta family profile domain-containing protein</fullName>
    </recommendedName>
</protein>
<feature type="domain" description="TGF-beta family profile" evidence="7">
    <location>
        <begin position="297"/>
        <end position="422"/>
    </location>
</feature>
<dbReference type="InterPro" id="IPR015615">
    <property type="entry name" value="TGF-beta-rel"/>
</dbReference>
<proteinExistence type="inferred from homology"/>
<dbReference type="SMART" id="SM00204">
    <property type="entry name" value="TGFB"/>
    <property type="match status" value="1"/>
</dbReference>
<dbReference type="InParanoid" id="A0A6L2PXR0"/>
<evidence type="ECO:0000313" key="8">
    <source>
        <dbReference type="EMBL" id="GFG37421.1"/>
    </source>
</evidence>
<keyword evidence="5" id="KW-1015">Disulfide bond</keyword>
<dbReference type="Gene3D" id="2.10.90.10">
    <property type="entry name" value="Cystine-knot cytokines"/>
    <property type="match status" value="1"/>
</dbReference>
<keyword evidence="3" id="KW-0964">Secreted</keyword>